<protein>
    <recommendedName>
        <fullName evidence="2">Reverse transcriptase</fullName>
    </recommendedName>
</protein>
<proteinExistence type="predicted"/>
<dbReference type="PANTHER" id="PTHR33116:SF78">
    <property type="entry name" value="OS12G0587133 PROTEIN"/>
    <property type="match status" value="1"/>
</dbReference>
<comment type="caution">
    <text evidence="1">The sequence shown here is derived from an EMBL/GenBank/DDBJ whole genome shotgun (WGS) entry which is preliminary data.</text>
</comment>
<organism evidence="1">
    <name type="scientific">Sesamum latifolium</name>
    <dbReference type="NCBI Taxonomy" id="2727402"/>
    <lineage>
        <taxon>Eukaryota</taxon>
        <taxon>Viridiplantae</taxon>
        <taxon>Streptophyta</taxon>
        <taxon>Embryophyta</taxon>
        <taxon>Tracheophyta</taxon>
        <taxon>Spermatophyta</taxon>
        <taxon>Magnoliopsida</taxon>
        <taxon>eudicotyledons</taxon>
        <taxon>Gunneridae</taxon>
        <taxon>Pentapetalae</taxon>
        <taxon>asterids</taxon>
        <taxon>lamiids</taxon>
        <taxon>Lamiales</taxon>
        <taxon>Pedaliaceae</taxon>
        <taxon>Sesamum</taxon>
    </lineage>
</organism>
<gene>
    <name evidence="1" type="ORF">Slati_2211400</name>
</gene>
<accession>A0AAW2WWK6</accession>
<reference evidence="1" key="2">
    <citation type="journal article" date="2024" name="Plant">
        <title>Genomic evolution and insights into agronomic trait innovations of Sesamum species.</title>
        <authorList>
            <person name="Miao H."/>
            <person name="Wang L."/>
            <person name="Qu L."/>
            <person name="Liu H."/>
            <person name="Sun Y."/>
            <person name="Le M."/>
            <person name="Wang Q."/>
            <person name="Wei S."/>
            <person name="Zheng Y."/>
            <person name="Lin W."/>
            <person name="Duan Y."/>
            <person name="Cao H."/>
            <person name="Xiong S."/>
            <person name="Wang X."/>
            <person name="Wei L."/>
            <person name="Li C."/>
            <person name="Ma Q."/>
            <person name="Ju M."/>
            <person name="Zhao R."/>
            <person name="Li G."/>
            <person name="Mu C."/>
            <person name="Tian Q."/>
            <person name="Mei H."/>
            <person name="Zhang T."/>
            <person name="Gao T."/>
            <person name="Zhang H."/>
        </authorList>
    </citation>
    <scope>NUCLEOTIDE SEQUENCE</scope>
    <source>
        <strain evidence="1">KEN1</strain>
    </source>
</reference>
<reference evidence="1" key="1">
    <citation type="submission" date="2020-06" db="EMBL/GenBank/DDBJ databases">
        <authorList>
            <person name="Li T."/>
            <person name="Hu X."/>
            <person name="Zhang T."/>
            <person name="Song X."/>
            <person name="Zhang H."/>
            <person name="Dai N."/>
            <person name="Sheng W."/>
            <person name="Hou X."/>
            <person name="Wei L."/>
        </authorList>
    </citation>
    <scope>NUCLEOTIDE SEQUENCE</scope>
    <source>
        <strain evidence="1">KEN1</strain>
        <tissue evidence="1">Leaf</tissue>
    </source>
</reference>
<evidence type="ECO:0000313" key="1">
    <source>
        <dbReference type="EMBL" id="KAL0444887.1"/>
    </source>
</evidence>
<dbReference type="AlphaFoldDB" id="A0AAW2WWK6"/>
<name>A0AAW2WWK6_9LAMI</name>
<dbReference type="PANTHER" id="PTHR33116">
    <property type="entry name" value="REVERSE TRANSCRIPTASE ZINC-BINDING DOMAIN-CONTAINING PROTEIN-RELATED-RELATED"/>
    <property type="match status" value="1"/>
</dbReference>
<sequence>MCKVDLRKAYDTLEWNFVCASLRLFGFPMKFVEWIAECISTTTFSISINGELKRILSWSTGPSTGGPYVSLSVCTCHGGFTDATYAKEWSGLTANVQKSQLIVSKAAGALKQRLLQILGFQEGALPVRYLGLPYLLQKVDDDCADGDVCNYPLQLESNY</sequence>
<evidence type="ECO:0008006" key="2">
    <source>
        <dbReference type="Google" id="ProtNLM"/>
    </source>
</evidence>
<dbReference type="EMBL" id="JACGWN010000007">
    <property type="protein sequence ID" value="KAL0444887.1"/>
    <property type="molecule type" value="Genomic_DNA"/>
</dbReference>